<sequence>MTDPLPTAALLELLDGLPVGIAVARSGVPVYANAAGLAHAALPAGAGNAATTDGRTLRVEQLTLPVAGAPLEVRLSTDVTEQRRLEDDLYRRAYFDGLTGLPNRDLMERTVAAMVEASGGSQVFALAFVDLDGFKAINDYFGHAIGDALLVKIAERLSAQLRPTDMLARVGGDEFVLLLSPVASKEALAIDIQRFLERLKSPFFIEGSEVLASASIGISLYPADGASYQTLCANADRAMYRGKGGAKGTVHFFNQAVDRAASERARTEQRLRLAIRDRRLTCAYQPKVDFRSNEMVGFEVLLRWRDEEGLIQPPGDFVNLAVELGLMDEITHLVLAETIGSIDRINAAFGPTSTISLNVAARQADEPVFMRSLCEAIAATGYAGRFMLELTEETFLSRGRFQSEVLPMVREIGARVSIDDFGVGYSSLAALADITADEIKVDRSFITAIHQRPRSQSILKAIESLANALGMSIIVEGVETYEELLYLQAATRIRLAQGFYFAKPMFLDELSQGGTVSHDLRQAAEPARAVEGRMARSRG</sequence>
<name>A0A933L136_9HYPH</name>
<dbReference type="InterPro" id="IPR001633">
    <property type="entry name" value="EAL_dom"/>
</dbReference>
<evidence type="ECO:0000259" key="1">
    <source>
        <dbReference type="PROSITE" id="PS50883"/>
    </source>
</evidence>
<evidence type="ECO:0000259" key="2">
    <source>
        <dbReference type="PROSITE" id="PS50887"/>
    </source>
</evidence>
<dbReference type="InterPro" id="IPR052155">
    <property type="entry name" value="Biofilm_reg_signaling"/>
</dbReference>
<dbReference type="PANTHER" id="PTHR44757">
    <property type="entry name" value="DIGUANYLATE CYCLASE DGCP"/>
    <property type="match status" value="1"/>
</dbReference>
<feature type="domain" description="EAL" evidence="1">
    <location>
        <begin position="264"/>
        <end position="518"/>
    </location>
</feature>
<dbReference type="Gene3D" id="3.30.70.270">
    <property type="match status" value="1"/>
</dbReference>
<dbReference type="InterPro" id="IPR029787">
    <property type="entry name" value="Nucleotide_cyclase"/>
</dbReference>
<reference evidence="3" key="1">
    <citation type="submission" date="2020-07" db="EMBL/GenBank/DDBJ databases">
        <title>Huge and variable diversity of episymbiotic CPR bacteria and DPANN archaea in groundwater ecosystems.</title>
        <authorList>
            <person name="He C.Y."/>
            <person name="Keren R."/>
            <person name="Whittaker M."/>
            <person name="Farag I.F."/>
            <person name="Doudna J."/>
            <person name="Cate J.H.D."/>
            <person name="Banfield J.F."/>
        </authorList>
    </citation>
    <scope>NUCLEOTIDE SEQUENCE</scope>
    <source>
        <strain evidence="3">NC_groundwater_1586_Pr3_B-0.1um_66_15</strain>
    </source>
</reference>
<dbReference type="SUPFAM" id="SSF55073">
    <property type="entry name" value="Nucleotide cyclase"/>
    <property type="match status" value="1"/>
</dbReference>
<dbReference type="CDD" id="cd01948">
    <property type="entry name" value="EAL"/>
    <property type="match status" value="1"/>
</dbReference>
<evidence type="ECO:0000313" key="3">
    <source>
        <dbReference type="EMBL" id="MBI4921162.1"/>
    </source>
</evidence>
<dbReference type="CDD" id="cd01949">
    <property type="entry name" value="GGDEF"/>
    <property type="match status" value="1"/>
</dbReference>
<dbReference type="Proteomes" id="UP000782610">
    <property type="component" value="Unassembled WGS sequence"/>
</dbReference>
<organism evidence="3 4">
    <name type="scientific">Devosia nanyangense</name>
    <dbReference type="NCBI Taxonomy" id="1228055"/>
    <lineage>
        <taxon>Bacteria</taxon>
        <taxon>Pseudomonadati</taxon>
        <taxon>Pseudomonadota</taxon>
        <taxon>Alphaproteobacteria</taxon>
        <taxon>Hyphomicrobiales</taxon>
        <taxon>Devosiaceae</taxon>
        <taxon>Devosia</taxon>
    </lineage>
</organism>
<dbReference type="SMART" id="SM00267">
    <property type="entry name" value="GGDEF"/>
    <property type="match status" value="1"/>
</dbReference>
<dbReference type="AlphaFoldDB" id="A0A933L136"/>
<evidence type="ECO:0000313" key="4">
    <source>
        <dbReference type="Proteomes" id="UP000782610"/>
    </source>
</evidence>
<dbReference type="NCBIfam" id="TIGR00254">
    <property type="entry name" value="GGDEF"/>
    <property type="match status" value="1"/>
</dbReference>
<dbReference type="SUPFAM" id="SSF141868">
    <property type="entry name" value="EAL domain-like"/>
    <property type="match status" value="1"/>
</dbReference>
<feature type="domain" description="GGDEF" evidence="2">
    <location>
        <begin position="122"/>
        <end position="255"/>
    </location>
</feature>
<comment type="caution">
    <text evidence="3">The sequence shown here is derived from an EMBL/GenBank/DDBJ whole genome shotgun (WGS) entry which is preliminary data.</text>
</comment>
<dbReference type="SMART" id="SM00052">
    <property type="entry name" value="EAL"/>
    <property type="match status" value="1"/>
</dbReference>
<gene>
    <name evidence="3" type="ORF">HY834_05395</name>
</gene>
<dbReference type="InterPro" id="IPR035919">
    <property type="entry name" value="EAL_sf"/>
</dbReference>
<dbReference type="PROSITE" id="PS50883">
    <property type="entry name" value="EAL"/>
    <property type="match status" value="1"/>
</dbReference>
<dbReference type="InterPro" id="IPR043128">
    <property type="entry name" value="Rev_trsase/Diguanyl_cyclase"/>
</dbReference>
<dbReference type="InterPro" id="IPR000160">
    <property type="entry name" value="GGDEF_dom"/>
</dbReference>
<proteinExistence type="predicted"/>
<dbReference type="PROSITE" id="PS50887">
    <property type="entry name" value="GGDEF"/>
    <property type="match status" value="1"/>
</dbReference>
<protein>
    <submittedName>
        <fullName evidence="3">EAL domain-containing protein</fullName>
    </submittedName>
</protein>
<dbReference type="Gene3D" id="3.20.20.450">
    <property type="entry name" value="EAL domain"/>
    <property type="match status" value="1"/>
</dbReference>
<dbReference type="EMBL" id="JACRAF010000017">
    <property type="protein sequence ID" value="MBI4921162.1"/>
    <property type="molecule type" value="Genomic_DNA"/>
</dbReference>
<dbReference type="Pfam" id="PF00990">
    <property type="entry name" value="GGDEF"/>
    <property type="match status" value="1"/>
</dbReference>
<dbReference type="Pfam" id="PF00563">
    <property type="entry name" value="EAL"/>
    <property type="match status" value="1"/>
</dbReference>
<accession>A0A933L136</accession>
<dbReference type="PANTHER" id="PTHR44757:SF2">
    <property type="entry name" value="BIOFILM ARCHITECTURE MAINTENANCE PROTEIN MBAA"/>
    <property type="match status" value="1"/>
</dbReference>